<dbReference type="EMBL" id="ADBL01000129">
    <property type="status" value="NOT_ANNOTATED_CDS"/>
    <property type="molecule type" value="Genomic_DNA"/>
</dbReference>
<feature type="region of interest" description="Disordered" evidence="18">
    <location>
        <begin position="255"/>
        <end position="308"/>
    </location>
</feature>
<evidence type="ECO:0000256" key="16">
    <source>
        <dbReference type="ARBA" id="ARBA00047174"/>
    </source>
</evidence>
<evidence type="ECO:0000256" key="6">
    <source>
        <dbReference type="ARBA" id="ARBA00022729"/>
    </source>
</evidence>
<evidence type="ECO:0000313" key="23">
    <source>
        <dbReference type="Proteomes" id="UP000011715"/>
    </source>
</evidence>
<name>A0A0C4DLA2_MAGP6</name>
<feature type="signal peptide" evidence="19">
    <location>
        <begin position="1"/>
        <end position="21"/>
    </location>
</feature>
<dbReference type="EMBL" id="ADBL01000130">
    <property type="status" value="NOT_ANNOTATED_CDS"/>
    <property type="molecule type" value="Genomic_DNA"/>
</dbReference>
<protein>
    <recommendedName>
        <fullName evidence="16">lytic cellulose monooxygenase (C4-dehydrogenating)</fullName>
        <ecNumber evidence="16">1.14.99.56</ecNumber>
    </recommendedName>
</protein>
<dbReference type="InterPro" id="IPR049892">
    <property type="entry name" value="AA9"/>
</dbReference>
<evidence type="ECO:0000256" key="12">
    <source>
        <dbReference type="ARBA" id="ARBA00023277"/>
    </source>
</evidence>
<dbReference type="VEuPathDB" id="FungiDB:MAPG_00542"/>
<proteinExistence type="inferred from homology"/>
<dbReference type="EC" id="1.14.99.56" evidence="16"/>
<keyword evidence="10" id="KW-0503">Monooxygenase</keyword>
<organism evidence="22 23">
    <name type="scientific">Magnaporthiopsis poae (strain ATCC 64411 / 73-15)</name>
    <name type="common">Kentucky bluegrass fungus</name>
    <name type="synonym">Magnaporthe poae</name>
    <dbReference type="NCBI Taxonomy" id="644358"/>
    <lineage>
        <taxon>Eukaryota</taxon>
        <taxon>Fungi</taxon>
        <taxon>Dikarya</taxon>
        <taxon>Ascomycota</taxon>
        <taxon>Pezizomycotina</taxon>
        <taxon>Sordariomycetes</taxon>
        <taxon>Sordariomycetidae</taxon>
        <taxon>Magnaporthales</taxon>
        <taxon>Magnaporthaceae</taxon>
        <taxon>Magnaporthiopsis</taxon>
    </lineage>
</organism>
<keyword evidence="6 19" id="KW-0732">Signal</keyword>
<dbReference type="Proteomes" id="UP000011715">
    <property type="component" value="Unassembled WGS sequence"/>
</dbReference>
<evidence type="ECO:0000256" key="15">
    <source>
        <dbReference type="ARBA" id="ARBA00045077"/>
    </source>
</evidence>
<keyword evidence="13" id="KW-0624">Polysaccharide degradation</keyword>
<sequence>MRAFATTTLGLAATFATAVNAHSVFTTLFINGADQGDGTCVRMPKDGSTATNPIASITGNDMACGRDGQEAVGFTCPVPSGSKLSFEWRLYPDYSQPGSIDKSHKGPCAVYLKQVADMKSTPAAGPGWFKVWHEGYDETAKQWCTEKLIANNGLLSVQLPAGLPGGYYLVRPELLALHEADKGDPQFYTGCAQILVDGPAGKVDVPAKNQVSIPGHVQPGEKSVSFNIYSKPMALPYPIPGPEPFPAPAPAVERLDDKKASPAPAPAGPAASAPTPAAPAAPAGSPPVDAGSGSSSGGNNNNNNKGSSNYEVSADGKCGATAGNQTCKGSTFGQCCSKRGRCGSSRFHCAASASGAQCCQEKYGICRGESKDLGGRYQQHKAGSGGAFLDAMRGAGAH</sequence>
<dbReference type="PANTHER" id="PTHR33353">
    <property type="entry name" value="PUTATIVE (AFU_ORTHOLOGUE AFUA_1G12560)-RELATED"/>
    <property type="match status" value="1"/>
</dbReference>
<dbReference type="GO" id="GO:0030245">
    <property type="term" value="P:cellulose catabolic process"/>
    <property type="evidence" value="ECO:0007669"/>
    <property type="project" value="UniProtKB-KW"/>
</dbReference>
<keyword evidence="11 17" id="KW-1015">Disulfide bond</keyword>
<comment type="caution">
    <text evidence="17">Lacks conserved residue(s) required for the propagation of feature annotation.</text>
</comment>
<comment type="similarity">
    <text evidence="14">Belongs to the polysaccharide monooxygenase AA9 family.</text>
</comment>
<dbReference type="eggNOG" id="ENOG502S0DH">
    <property type="taxonomic scope" value="Eukaryota"/>
</dbReference>
<evidence type="ECO:0000313" key="21">
    <source>
        <dbReference type="EMBL" id="KLU81453.1"/>
    </source>
</evidence>
<feature type="compositionally biased region" description="Low complexity" evidence="18">
    <location>
        <begin position="268"/>
        <end position="308"/>
    </location>
</feature>
<dbReference type="GO" id="GO:0004497">
    <property type="term" value="F:monooxygenase activity"/>
    <property type="evidence" value="ECO:0007669"/>
    <property type="project" value="UniProtKB-KW"/>
</dbReference>
<dbReference type="STRING" id="644358.A0A0C4DLA2"/>
<reference evidence="22" key="4">
    <citation type="journal article" date="2015" name="G3 (Bethesda)">
        <title>Genome sequences of three phytopathogenic species of the Magnaporthaceae family of fungi.</title>
        <authorList>
            <person name="Okagaki L.H."/>
            <person name="Nunes C.C."/>
            <person name="Sailsbery J."/>
            <person name="Clay B."/>
            <person name="Brown D."/>
            <person name="John T."/>
            <person name="Oh Y."/>
            <person name="Young N."/>
            <person name="Fitzgerald M."/>
            <person name="Haas B.J."/>
            <person name="Zeng Q."/>
            <person name="Young S."/>
            <person name="Adiconis X."/>
            <person name="Fan L."/>
            <person name="Levin J.Z."/>
            <person name="Mitchell T.K."/>
            <person name="Okubara P.A."/>
            <person name="Farman M.L."/>
            <person name="Kohn L.M."/>
            <person name="Birren B."/>
            <person name="Ma L.-J."/>
            <person name="Dean R.A."/>
        </authorList>
    </citation>
    <scope>NUCLEOTIDE SEQUENCE</scope>
    <source>
        <strain evidence="22">ATCC 64411 / 73-15</strain>
    </source>
</reference>
<evidence type="ECO:0000256" key="2">
    <source>
        <dbReference type="ARBA" id="ARBA00004613"/>
    </source>
</evidence>
<dbReference type="OMA" id="YANEDEC"/>
<keyword evidence="3" id="KW-0964">Secreted</keyword>
<evidence type="ECO:0000256" key="13">
    <source>
        <dbReference type="ARBA" id="ARBA00023326"/>
    </source>
</evidence>
<evidence type="ECO:0000256" key="14">
    <source>
        <dbReference type="ARBA" id="ARBA00044502"/>
    </source>
</evidence>
<keyword evidence="7" id="KW-0136">Cellulose degradation</keyword>
<dbReference type="EMBL" id="GL876966">
    <property type="protein sequence ID" value="KLU81453.1"/>
    <property type="molecule type" value="Genomic_DNA"/>
</dbReference>
<feature type="domain" description="Chitin-binding type-1" evidence="20">
    <location>
        <begin position="315"/>
        <end position="368"/>
    </location>
</feature>
<evidence type="ECO:0000256" key="17">
    <source>
        <dbReference type="PROSITE-ProRule" id="PRU00261"/>
    </source>
</evidence>
<comment type="cofactor">
    <cofactor evidence="1">
        <name>Cu(2+)</name>
        <dbReference type="ChEBI" id="CHEBI:29036"/>
    </cofactor>
</comment>
<evidence type="ECO:0000256" key="4">
    <source>
        <dbReference type="ARBA" id="ARBA00022669"/>
    </source>
</evidence>
<dbReference type="PANTHER" id="PTHR33353:SF32">
    <property type="entry name" value="ENDO-BETA-1,4-GLUCANASE D"/>
    <property type="match status" value="1"/>
</dbReference>
<evidence type="ECO:0000259" key="20">
    <source>
        <dbReference type="PROSITE" id="PS50941"/>
    </source>
</evidence>
<evidence type="ECO:0000256" key="9">
    <source>
        <dbReference type="ARBA" id="ARBA00023008"/>
    </source>
</evidence>
<dbReference type="EnsemblFungi" id="MAPG_00542T0">
    <property type="protein sequence ID" value="MAPG_00542T0"/>
    <property type="gene ID" value="MAPG_00542"/>
</dbReference>
<keyword evidence="4 17" id="KW-0147">Chitin-binding</keyword>
<dbReference type="GO" id="GO:0005576">
    <property type="term" value="C:extracellular region"/>
    <property type="evidence" value="ECO:0007669"/>
    <property type="project" value="UniProtKB-SubCell"/>
</dbReference>
<dbReference type="GO" id="GO:0046872">
    <property type="term" value="F:metal ion binding"/>
    <property type="evidence" value="ECO:0007669"/>
    <property type="project" value="UniProtKB-KW"/>
</dbReference>
<evidence type="ECO:0000313" key="22">
    <source>
        <dbReference type="EnsemblFungi" id="MAPG_00542T0"/>
    </source>
</evidence>
<feature type="disulfide bond" evidence="17">
    <location>
        <begin position="335"/>
        <end position="349"/>
    </location>
</feature>
<dbReference type="InterPro" id="IPR001002">
    <property type="entry name" value="Chitin-bd_1"/>
</dbReference>
<evidence type="ECO:0000256" key="10">
    <source>
        <dbReference type="ARBA" id="ARBA00023033"/>
    </source>
</evidence>
<reference evidence="21" key="3">
    <citation type="submission" date="2011-03" db="EMBL/GenBank/DDBJ databases">
        <title>Annotation of Magnaporthe poae ATCC 64411.</title>
        <authorList>
            <person name="Ma L.-J."/>
            <person name="Dead R."/>
            <person name="Young S.K."/>
            <person name="Zeng Q."/>
            <person name="Gargeya S."/>
            <person name="Fitzgerald M."/>
            <person name="Haas B."/>
            <person name="Abouelleil A."/>
            <person name="Alvarado L."/>
            <person name="Arachchi H.M."/>
            <person name="Berlin A."/>
            <person name="Brown A."/>
            <person name="Chapman S.B."/>
            <person name="Chen Z."/>
            <person name="Dunbar C."/>
            <person name="Freedman E."/>
            <person name="Gearin G."/>
            <person name="Gellesch M."/>
            <person name="Goldberg J."/>
            <person name="Griggs A."/>
            <person name="Gujja S."/>
            <person name="Heiman D."/>
            <person name="Howarth C."/>
            <person name="Larson L."/>
            <person name="Lui A."/>
            <person name="MacDonald P.J.P."/>
            <person name="Mehta T."/>
            <person name="Montmayeur A."/>
            <person name="Murphy C."/>
            <person name="Neiman D."/>
            <person name="Pearson M."/>
            <person name="Priest M."/>
            <person name="Roberts A."/>
            <person name="Saif S."/>
            <person name="Shea T."/>
            <person name="Shenoy N."/>
            <person name="Sisk P."/>
            <person name="Stolte C."/>
            <person name="Sykes S."/>
            <person name="Yandava C."/>
            <person name="Wortman J."/>
            <person name="Nusbaum C."/>
            <person name="Birren B."/>
        </authorList>
    </citation>
    <scope>NUCLEOTIDE SEQUENCE</scope>
    <source>
        <strain evidence="21">ATCC 64411</strain>
    </source>
</reference>
<evidence type="ECO:0000256" key="11">
    <source>
        <dbReference type="ARBA" id="ARBA00023157"/>
    </source>
</evidence>
<keyword evidence="9" id="KW-0186">Copper</keyword>
<feature type="chain" id="PRO_5009385099" description="lytic cellulose monooxygenase (C4-dehydrogenating)" evidence="19">
    <location>
        <begin position="22"/>
        <end position="398"/>
    </location>
</feature>
<dbReference type="Gene3D" id="2.70.50.70">
    <property type="match status" value="1"/>
</dbReference>
<dbReference type="AlphaFoldDB" id="A0A0C4DLA2"/>
<evidence type="ECO:0000256" key="1">
    <source>
        <dbReference type="ARBA" id="ARBA00001973"/>
    </source>
</evidence>
<dbReference type="Gene3D" id="3.30.60.10">
    <property type="entry name" value="Endochitinase-like"/>
    <property type="match status" value="1"/>
</dbReference>
<keyword evidence="12" id="KW-0119">Carbohydrate metabolism</keyword>
<keyword evidence="23" id="KW-1185">Reference proteome</keyword>
<dbReference type="InterPro" id="IPR005103">
    <property type="entry name" value="AA9_LPMO"/>
</dbReference>
<keyword evidence="5" id="KW-0479">Metal-binding</keyword>
<evidence type="ECO:0000256" key="18">
    <source>
        <dbReference type="SAM" id="MobiDB-lite"/>
    </source>
</evidence>
<evidence type="ECO:0000256" key="3">
    <source>
        <dbReference type="ARBA" id="ARBA00022525"/>
    </source>
</evidence>
<accession>A0A0C4DLA2</accession>
<dbReference type="OrthoDB" id="5985073at2759"/>
<reference evidence="23" key="1">
    <citation type="submission" date="2010-05" db="EMBL/GenBank/DDBJ databases">
        <title>The genome sequence of Magnaporthe poae strain ATCC 64411.</title>
        <authorList>
            <person name="Ma L.-J."/>
            <person name="Dead R."/>
            <person name="Young S."/>
            <person name="Zeng Q."/>
            <person name="Koehrsen M."/>
            <person name="Alvarado L."/>
            <person name="Berlin A."/>
            <person name="Chapman S.B."/>
            <person name="Chen Z."/>
            <person name="Freedman E."/>
            <person name="Gellesch M."/>
            <person name="Goldberg J."/>
            <person name="Griggs A."/>
            <person name="Gujja S."/>
            <person name="Heilman E.R."/>
            <person name="Heiman D."/>
            <person name="Hepburn T."/>
            <person name="Howarth C."/>
            <person name="Jen D."/>
            <person name="Larson L."/>
            <person name="Mehta T."/>
            <person name="Neiman D."/>
            <person name="Pearson M."/>
            <person name="Roberts A."/>
            <person name="Saif S."/>
            <person name="Shea T."/>
            <person name="Shenoy N."/>
            <person name="Sisk P."/>
            <person name="Stolte C."/>
            <person name="Sykes S."/>
            <person name="Walk T."/>
            <person name="White J."/>
            <person name="Yandava C."/>
            <person name="Haas B."/>
            <person name="Nusbaum C."/>
            <person name="Birren B."/>
        </authorList>
    </citation>
    <scope>NUCLEOTIDE SEQUENCE [LARGE SCALE GENOMIC DNA]</scope>
    <source>
        <strain evidence="23">ATCC 64411 / 73-15</strain>
    </source>
</reference>
<dbReference type="PROSITE" id="PS50941">
    <property type="entry name" value="CHIT_BIND_I_2"/>
    <property type="match status" value="1"/>
</dbReference>
<evidence type="ECO:0000256" key="7">
    <source>
        <dbReference type="ARBA" id="ARBA00023001"/>
    </source>
</evidence>
<gene>
    <name evidence="21" type="ORF">MAPG_00542</name>
</gene>
<reference evidence="22" key="5">
    <citation type="submission" date="2015-06" db="UniProtKB">
        <authorList>
            <consortium name="EnsemblFungi"/>
        </authorList>
    </citation>
    <scope>IDENTIFICATION</scope>
    <source>
        <strain evidence="22">ATCC 64411</strain>
    </source>
</reference>
<evidence type="ECO:0000256" key="5">
    <source>
        <dbReference type="ARBA" id="ARBA00022723"/>
    </source>
</evidence>
<dbReference type="InterPro" id="IPR036861">
    <property type="entry name" value="Endochitinase-like_sf"/>
</dbReference>
<evidence type="ECO:0000256" key="19">
    <source>
        <dbReference type="SAM" id="SignalP"/>
    </source>
</evidence>
<dbReference type="CDD" id="cd21175">
    <property type="entry name" value="LPMO_AA9"/>
    <property type="match status" value="1"/>
</dbReference>
<evidence type="ECO:0000256" key="8">
    <source>
        <dbReference type="ARBA" id="ARBA00023002"/>
    </source>
</evidence>
<comment type="catalytic activity">
    <reaction evidence="15">
        <text>[(1-&gt;4)-beta-D-glucosyl]n+m + reduced acceptor + O2 = 4-dehydro-beta-D-glucosyl-[(1-&gt;4)-beta-D-glucosyl]n-1 + [(1-&gt;4)-beta-D-glucosyl]m + acceptor + H2O.</text>
        <dbReference type="EC" id="1.14.99.56"/>
    </reaction>
</comment>
<comment type="subcellular location">
    <subcellularLocation>
        <location evidence="2">Secreted</location>
    </subcellularLocation>
</comment>
<reference evidence="21" key="2">
    <citation type="submission" date="2010-05" db="EMBL/GenBank/DDBJ databases">
        <title>The Genome Sequence of Magnaporthe poae strain ATCC 64411.</title>
        <authorList>
            <consortium name="The Broad Institute Genome Sequencing Platform"/>
            <consortium name="Broad Institute Genome Sequencing Center for Infectious Disease"/>
            <person name="Ma L.-J."/>
            <person name="Dead R."/>
            <person name="Young S."/>
            <person name="Zeng Q."/>
            <person name="Koehrsen M."/>
            <person name="Alvarado L."/>
            <person name="Berlin A."/>
            <person name="Chapman S.B."/>
            <person name="Chen Z."/>
            <person name="Freedman E."/>
            <person name="Gellesch M."/>
            <person name="Goldberg J."/>
            <person name="Griggs A."/>
            <person name="Gujja S."/>
            <person name="Heilman E.R."/>
            <person name="Heiman D."/>
            <person name="Hepburn T."/>
            <person name="Howarth C."/>
            <person name="Jen D."/>
            <person name="Larson L."/>
            <person name="Mehta T."/>
            <person name="Neiman D."/>
            <person name="Pearson M."/>
            <person name="Roberts A."/>
            <person name="Saif S."/>
            <person name="Shea T."/>
            <person name="Shenoy N."/>
            <person name="Sisk P."/>
            <person name="Stolte C."/>
            <person name="Sykes S."/>
            <person name="Walk T."/>
            <person name="White J."/>
            <person name="Yandava C."/>
            <person name="Haas B."/>
            <person name="Nusbaum C."/>
            <person name="Birren B."/>
        </authorList>
    </citation>
    <scope>NUCLEOTIDE SEQUENCE</scope>
    <source>
        <strain evidence="21">ATCC 64411</strain>
    </source>
</reference>
<dbReference type="Pfam" id="PF03443">
    <property type="entry name" value="AA9"/>
    <property type="match status" value="1"/>
</dbReference>
<dbReference type="GO" id="GO:0008061">
    <property type="term" value="F:chitin binding"/>
    <property type="evidence" value="ECO:0007669"/>
    <property type="project" value="UniProtKB-UniRule"/>
</dbReference>
<keyword evidence="8" id="KW-0560">Oxidoreductase</keyword>